<keyword evidence="3" id="KW-0902">Two-component regulatory system</keyword>
<organism evidence="7 8">
    <name type="scientific">Streptomyces lycii</name>
    <dbReference type="NCBI Taxonomy" id="2654337"/>
    <lineage>
        <taxon>Bacteria</taxon>
        <taxon>Bacillati</taxon>
        <taxon>Actinomycetota</taxon>
        <taxon>Actinomycetes</taxon>
        <taxon>Kitasatosporales</taxon>
        <taxon>Streptomycetaceae</taxon>
        <taxon>Streptomyces</taxon>
    </lineage>
</organism>
<dbReference type="PANTHER" id="PTHR24421">
    <property type="entry name" value="NITRATE/NITRITE SENSOR PROTEIN NARX-RELATED"/>
    <property type="match status" value="1"/>
</dbReference>
<keyword evidence="5" id="KW-1133">Transmembrane helix</keyword>
<keyword evidence="2 7" id="KW-0418">Kinase</keyword>
<evidence type="ECO:0000313" key="8">
    <source>
        <dbReference type="Proteomes" id="UP000621266"/>
    </source>
</evidence>
<evidence type="ECO:0000256" key="3">
    <source>
        <dbReference type="ARBA" id="ARBA00023012"/>
    </source>
</evidence>
<keyword evidence="5" id="KW-0472">Membrane</keyword>
<evidence type="ECO:0000313" key="7">
    <source>
        <dbReference type="EMBL" id="KAF4407923.1"/>
    </source>
</evidence>
<dbReference type="InterPro" id="IPR011712">
    <property type="entry name" value="Sig_transdc_His_kin_sub3_dim/P"/>
</dbReference>
<dbReference type="Proteomes" id="UP000621266">
    <property type="component" value="Unassembled WGS sequence"/>
</dbReference>
<dbReference type="PANTHER" id="PTHR24421:SF63">
    <property type="entry name" value="SENSOR HISTIDINE KINASE DESK"/>
    <property type="match status" value="1"/>
</dbReference>
<protein>
    <submittedName>
        <fullName evidence="7">Histidine kinase</fullName>
    </submittedName>
</protein>
<feature type="compositionally biased region" description="Low complexity" evidence="4">
    <location>
        <begin position="409"/>
        <end position="427"/>
    </location>
</feature>
<dbReference type="InterPro" id="IPR036890">
    <property type="entry name" value="HATPase_C_sf"/>
</dbReference>
<name>A0ABQ7FIY6_9ACTN</name>
<feature type="region of interest" description="Disordered" evidence="4">
    <location>
        <begin position="1"/>
        <end position="30"/>
    </location>
</feature>
<dbReference type="Gene3D" id="1.20.5.1930">
    <property type="match status" value="1"/>
</dbReference>
<evidence type="ECO:0000256" key="4">
    <source>
        <dbReference type="SAM" id="MobiDB-lite"/>
    </source>
</evidence>
<dbReference type="EMBL" id="WHPN01000295">
    <property type="protein sequence ID" value="KAF4407923.1"/>
    <property type="molecule type" value="Genomic_DNA"/>
</dbReference>
<dbReference type="CDD" id="cd16917">
    <property type="entry name" value="HATPase_UhpB-NarQ-NarX-like"/>
    <property type="match status" value="1"/>
</dbReference>
<sequence length="427" mass="44918">MRRILVTDPVAGDPDAGATGRPSDASEGRPVAARSVPDRALLAPTLARTITVSVLVYYCGIAVLNVLWSGAGAGRLVACALCVAAVFSVQLLHVSARAQQWPLRLRCLTLGIQTVLTFLPLAVFGLSWGSMAGPLAGSLLLLLPGRAAWPLFALISAVVLVQSSLEDSGAVMVVYLTTSTMMAGVILYGTAKLSDLVREVHASRTEMARMAVGQERLRFARDLHDLLGYSLSAITLKSELIQRLVHSRPERAREEIASVLDVSRQALADVRLVARGYRDMSLSDEADSAARILATADVEAEVSIDCGRLHPVVETVLATALREGMTNVLRHSRVEHCTISATTEGETVRLTLVNDGVSGAARRPSPDSGSGLGNLRSRLSAIGGRVEAGLLDDGRFQLFAEAPLRPSNTGTPGTGAADGSATAVSAA</sequence>
<feature type="region of interest" description="Disordered" evidence="4">
    <location>
        <begin position="404"/>
        <end position="427"/>
    </location>
</feature>
<keyword evidence="1" id="KW-0808">Transferase</keyword>
<evidence type="ECO:0000256" key="1">
    <source>
        <dbReference type="ARBA" id="ARBA00022679"/>
    </source>
</evidence>
<dbReference type="GO" id="GO:0016301">
    <property type="term" value="F:kinase activity"/>
    <property type="evidence" value="ECO:0007669"/>
    <property type="project" value="UniProtKB-KW"/>
</dbReference>
<evidence type="ECO:0000256" key="5">
    <source>
        <dbReference type="SAM" id="Phobius"/>
    </source>
</evidence>
<dbReference type="InterPro" id="IPR050482">
    <property type="entry name" value="Sensor_HK_TwoCompSys"/>
</dbReference>
<keyword evidence="8" id="KW-1185">Reference proteome</keyword>
<dbReference type="Gene3D" id="3.30.565.10">
    <property type="entry name" value="Histidine kinase-like ATPase, C-terminal domain"/>
    <property type="match status" value="1"/>
</dbReference>
<feature type="domain" description="Signal transduction histidine kinase subgroup 3 dimerisation and phosphoacceptor" evidence="6">
    <location>
        <begin position="215"/>
        <end position="281"/>
    </location>
</feature>
<feature type="transmembrane region" description="Helical" evidence="5">
    <location>
        <begin position="74"/>
        <end position="95"/>
    </location>
</feature>
<feature type="transmembrane region" description="Helical" evidence="5">
    <location>
        <begin position="107"/>
        <end position="129"/>
    </location>
</feature>
<evidence type="ECO:0000259" key="6">
    <source>
        <dbReference type="Pfam" id="PF07730"/>
    </source>
</evidence>
<dbReference type="SUPFAM" id="SSF55874">
    <property type="entry name" value="ATPase domain of HSP90 chaperone/DNA topoisomerase II/histidine kinase"/>
    <property type="match status" value="1"/>
</dbReference>
<comment type="caution">
    <text evidence="7">The sequence shown here is derived from an EMBL/GenBank/DDBJ whole genome shotgun (WGS) entry which is preliminary data.</text>
</comment>
<accession>A0ABQ7FIY6</accession>
<keyword evidence="5" id="KW-0812">Transmembrane</keyword>
<feature type="transmembrane region" description="Helical" evidence="5">
    <location>
        <begin position="135"/>
        <end position="161"/>
    </location>
</feature>
<feature type="transmembrane region" description="Helical" evidence="5">
    <location>
        <begin position="49"/>
        <end position="68"/>
    </location>
</feature>
<reference evidence="7 8" key="1">
    <citation type="submission" date="2019-10" db="EMBL/GenBank/DDBJ databases">
        <title>Streptomyces tenebrisbrunneis sp.nov., an endogenous actinomycete isolated from of Lycium ruthenicum.</title>
        <authorList>
            <person name="Ma L."/>
        </authorList>
    </citation>
    <scope>NUCLEOTIDE SEQUENCE [LARGE SCALE GENOMIC DNA]</scope>
    <source>
        <strain evidence="7 8">TRM 66187</strain>
    </source>
</reference>
<dbReference type="Pfam" id="PF07730">
    <property type="entry name" value="HisKA_3"/>
    <property type="match status" value="1"/>
</dbReference>
<proteinExistence type="predicted"/>
<feature type="transmembrane region" description="Helical" evidence="5">
    <location>
        <begin position="173"/>
        <end position="191"/>
    </location>
</feature>
<gene>
    <name evidence="7" type="ORF">GCU69_17040</name>
</gene>
<evidence type="ECO:0000256" key="2">
    <source>
        <dbReference type="ARBA" id="ARBA00022777"/>
    </source>
</evidence>